<evidence type="ECO:0000256" key="1">
    <source>
        <dbReference type="SAM" id="Coils"/>
    </source>
</evidence>
<dbReference type="EMBL" id="BK014681">
    <property type="protein sequence ID" value="DAD67560.1"/>
    <property type="molecule type" value="Genomic_DNA"/>
</dbReference>
<protein>
    <submittedName>
        <fullName evidence="2">PcfJ like protein</fullName>
    </submittedName>
</protein>
<accession>A0A8S5LC94</accession>
<name>A0A8S5LC94_9CAUD</name>
<reference evidence="2" key="1">
    <citation type="journal article" date="2021" name="Proc. Natl. Acad. Sci. U.S.A.">
        <title>A Catalog of Tens of Thousands of Viruses from Human Metagenomes Reveals Hidden Associations with Chronic Diseases.</title>
        <authorList>
            <person name="Tisza M.J."/>
            <person name="Buck C.B."/>
        </authorList>
    </citation>
    <scope>NUCLEOTIDE SEQUENCE</scope>
    <source>
        <strain evidence="2">CttU829</strain>
    </source>
</reference>
<sequence>MKPKTRIQREVLALSSELPSISDAAKRWAKSKAFRNIGVMQRAPHSHDDGLVRCQCCGNVHLLTDGVKRLGRVNFSRCPKCGVELYLSQVAKLSKTTDAALCTIVQSYKGWQVFRTMQAERENGISKSTEFHFTEVFQNWIAESGKEVIVGYGCSRGINYFHWKFDEPMSIRQHNGGGSGVYLFEDVYSVAGNYLYPRMSFTPILRRNGMSTALMRSRGADPLALAKKLFTDPFVEELVKCGQRAVLLHWLNSGGRIADRTSWQHAIRICTRNGYVVQDAGLWFDTLDACRELGLDTHSPKYVCPSDMGQMHDRLMARIAKVRQERELKEKRKELNSFERSYAKRMHKYFGLSLSTNGITIEPLRSVHEFMEEGKAMHHCVCDMGYYDAKRHPNSLILSAREAESGKRIETIEVNTKNWYVVQSRGVCNGDSPRHVEILQMMEDFMPQIRAAAITG</sequence>
<dbReference type="InterPro" id="IPR025586">
    <property type="entry name" value="PcfJ"/>
</dbReference>
<organism evidence="2">
    <name type="scientific">Siphoviridae sp. cttU829</name>
    <dbReference type="NCBI Taxonomy" id="2823605"/>
    <lineage>
        <taxon>Viruses</taxon>
        <taxon>Duplodnaviria</taxon>
        <taxon>Heunggongvirae</taxon>
        <taxon>Uroviricota</taxon>
        <taxon>Caudoviricetes</taxon>
    </lineage>
</organism>
<dbReference type="Pfam" id="PF14284">
    <property type="entry name" value="PcfJ"/>
    <property type="match status" value="1"/>
</dbReference>
<keyword evidence="1" id="KW-0175">Coiled coil</keyword>
<feature type="coiled-coil region" evidence="1">
    <location>
        <begin position="312"/>
        <end position="341"/>
    </location>
</feature>
<evidence type="ECO:0000313" key="2">
    <source>
        <dbReference type="EMBL" id="DAD67560.1"/>
    </source>
</evidence>
<proteinExistence type="predicted"/>